<feature type="compositionally biased region" description="Basic and acidic residues" evidence="1">
    <location>
        <begin position="25"/>
        <end position="38"/>
    </location>
</feature>
<keyword evidence="3" id="KW-1185">Reference proteome</keyword>
<evidence type="ECO:0000256" key="1">
    <source>
        <dbReference type="SAM" id="MobiDB-lite"/>
    </source>
</evidence>
<evidence type="ECO:0000313" key="3">
    <source>
        <dbReference type="Proteomes" id="UP000691718"/>
    </source>
</evidence>
<organism evidence="2 3">
    <name type="scientific">Parnassius apollo</name>
    <name type="common">Apollo butterfly</name>
    <name type="synonym">Papilio apollo</name>
    <dbReference type="NCBI Taxonomy" id="110799"/>
    <lineage>
        <taxon>Eukaryota</taxon>
        <taxon>Metazoa</taxon>
        <taxon>Ecdysozoa</taxon>
        <taxon>Arthropoda</taxon>
        <taxon>Hexapoda</taxon>
        <taxon>Insecta</taxon>
        <taxon>Pterygota</taxon>
        <taxon>Neoptera</taxon>
        <taxon>Endopterygota</taxon>
        <taxon>Lepidoptera</taxon>
        <taxon>Glossata</taxon>
        <taxon>Ditrysia</taxon>
        <taxon>Papilionoidea</taxon>
        <taxon>Papilionidae</taxon>
        <taxon>Parnassiinae</taxon>
        <taxon>Parnassini</taxon>
        <taxon>Parnassius</taxon>
        <taxon>Parnassius</taxon>
    </lineage>
</organism>
<reference evidence="2" key="1">
    <citation type="submission" date="2021-04" db="EMBL/GenBank/DDBJ databases">
        <authorList>
            <person name="Tunstrom K."/>
        </authorList>
    </citation>
    <scope>NUCLEOTIDE SEQUENCE</scope>
</reference>
<feature type="region of interest" description="Disordered" evidence="1">
    <location>
        <begin position="1"/>
        <end position="101"/>
    </location>
</feature>
<sequence length="148" mass="16218">MSEKGEPPPTRRKPPDRQPGVLDRPLMERDLLAPEKSRVLPAYSQIPRRKGSPPATGVALGASRTEPLPIAEPAPLSRRNIASRRRTPRIGRGRSAGGEKAEGRFGLGIRVGISLNFCLRLERHTYTTAETCATVVTISHYLPNLHAI</sequence>
<dbReference type="Proteomes" id="UP000691718">
    <property type="component" value="Unassembled WGS sequence"/>
</dbReference>
<dbReference type="EMBL" id="CAJQZP010001030">
    <property type="protein sequence ID" value="CAG5009655.1"/>
    <property type="molecule type" value="Genomic_DNA"/>
</dbReference>
<accession>A0A8S3XB44</accession>
<comment type="caution">
    <text evidence="2">The sequence shown here is derived from an EMBL/GenBank/DDBJ whole genome shotgun (WGS) entry which is preliminary data.</text>
</comment>
<gene>
    <name evidence="2" type="ORF">PAPOLLO_LOCUS15265</name>
</gene>
<evidence type="ECO:0000313" key="2">
    <source>
        <dbReference type="EMBL" id="CAG5009655.1"/>
    </source>
</evidence>
<dbReference type="AlphaFoldDB" id="A0A8S3XB44"/>
<protein>
    <submittedName>
        <fullName evidence="2">(apollo) hypothetical protein</fullName>
    </submittedName>
</protein>
<feature type="compositionally biased region" description="Basic residues" evidence="1">
    <location>
        <begin position="81"/>
        <end position="92"/>
    </location>
</feature>
<name>A0A8S3XB44_PARAO</name>
<proteinExistence type="predicted"/>